<dbReference type="InterPro" id="IPR051829">
    <property type="entry name" value="Multiheme_Cytochr_ET"/>
</dbReference>
<dbReference type="OrthoDB" id="9814800at2"/>
<accession>A0A521BF39</accession>
<dbReference type="AlphaFoldDB" id="A0A521BF39"/>
<dbReference type="SUPFAM" id="SSF48695">
    <property type="entry name" value="Multiheme cytochromes"/>
    <property type="match status" value="1"/>
</dbReference>
<gene>
    <name evidence="2" type="ORF">SAMN06265348_102228</name>
</gene>
<evidence type="ECO:0000256" key="1">
    <source>
        <dbReference type="ARBA" id="ARBA00022729"/>
    </source>
</evidence>
<dbReference type="InterPro" id="IPR036280">
    <property type="entry name" value="Multihaem_cyt_sf"/>
</dbReference>
<dbReference type="EMBL" id="FXTN01000002">
    <property type="protein sequence ID" value="SMO45330.1"/>
    <property type="molecule type" value="Genomic_DNA"/>
</dbReference>
<dbReference type="Gene3D" id="1.10.1130.10">
    <property type="entry name" value="Flavocytochrome C3, Chain A"/>
    <property type="match status" value="1"/>
</dbReference>
<name>A0A521BF39_9SPHI</name>
<dbReference type="CDD" id="cd08168">
    <property type="entry name" value="Cytochrom_C3"/>
    <property type="match status" value="1"/>
</dbReference>
<keyword evidence="1" id="KW-0732">Signal</keyword>
<protein>
    <submittedName>
        <fullName evidence="2">Uncharacterized protein</fullName>
    </submittedName>
</protein>
<keyword evidence="3" id="KW-1185">Reference proteome</keyword>
<evidence type="ECO:0000313" key="3">
    <source>
        <dbReference type="Proteomes" id="UP000320300"/>
    </source>
</evidence>
<sequence length="402" mass="44630">MGQRRLFLVFLILGVFVFAIVQCTQQEERKDSRGPTYAGSASCKNCHKDISGSITHNAHFNASRMVTKPNSADSLKLPDGEFIFNEHTKVGVKNLKDGLYQSALVNGQAMKTEHTDMVFGAGISAYTFAFWFGNKLMQMPLNYLTKEHQWVNSPGFPSDQIYFGRPIVARCLECHSSSVKQQLVKSGDFSVEEELVKGSLIAGIDCERCHGPAAQHVEFHEANPTVKNAAYMVSYKALALTRRIDMCGVCHSGTGIKTLTSTFAFKPGDTLKTLPQYNVYKGEDPDVHGKQKQLLEASLCYKVGKAECITCHDIHDNTKKSVQIYSNKCISCHKEVVHKTLPEKNASVLAKNCIDCHMPVKESHAIGFQISGSQKKILYRLRTHRIAVYDRLTGTSEGGVKN</sequence>
<dbReference type="PANTHER" id="PTHR35038:SF8">
    <property type="entry name" value="C-TYPE POLYHEME CYTOCHROME OMCC"/>
    <property type="match status" value="1"/>
</dbReference>
<dbReference type="Gene3D" id="3.90.10.10">
    <property type="entry name" value="Cytochrome C3"/>
    <property type="match status" value="1"/>
</dbReference>
<proteinExistence type="predicted"/>
<dbReference type="RefSeq" id="WP_142526911.1">
    <property type="nucleotide sequence ID" value="NZ_CBCSJO010000003.1"/>
</dbReference>
<dbReference type="PANTHER" id="PTHR35038">
    <property type="entry name" value="DISSIMILATORY SULFITE REDUCTASE SIRA"/>
    <property type="match status" value="1"/>
</dbReference>
<dbReference type="Proteomes" id="UP000320300">
    <property type="component" value="Unassembled WGS sequence"/>
</dbReference>
<evidence type="ECO:0000313" key="2">
    <source>
        <dbReference type="EMBL" id="SMO45330.1"/>
    </source>
</evidence>
<reference evidence="2 3" key="1">
    <citation type="submission" date="2017-05" db="EMBL/GenBank/DDBJ databases">
        <authorList>
            <person name="Varghese N."/>
            <person name="Submissions S."/>
        </authorList>
    </citation>
    <scope>NUCLEOTIDE SEQUENCE [LARGE SCALE GENOMIC DNA]</scope>
    <source>
        <strain evidence="2 3">DSM 19036</strain>
    </source>
</reference>
<organism evidence="2 3">
    <name type="scientific">Pedobacter westerhofensis</name>
    <dbReference type="NCBI Taxonomy" id="425512"/>
    <lineage>
        <taxon>Bacteria</taxon>
        <taxon>Pseudomonadati</taxon>
        <taxon>Bacteroidota</taxon>
        <taxon>Sphingobacteriia</taxon>
        <taxon>Sphingobacteriales</taxon>
        <taxon>Sphingobacteriaceae</taxon>
        <taxon>Pedobacter</taxon>
    </lineage>
</organism>